<keyword evidence="3" id="KW-0288">FMN</keyword>
<accession>A0ABU1ZQM2</accession>
<keyword evidence="2" id="KW-0285">Flavoprotein</keyword>
<comment type="cofactor">
    <cofactor evidence="1">
        <name>FMN</name>
        <dbReference type="ChEBI" id="CHEBI:58210"/>
    </cofactor>
</comment>
<feature type="region of interest" description="Disordered" evidence="5">
    <location>
        <begin position="72"/>
        <end position="93"/>
    </location>
</feature>
<dbReference type="Proteomes" id="UP001268089">
    <property type="component" value="Unassembled WGS sequence"/>
</dbReference>
<proteinExistence type="inferred from homology"/>
<feature type="domain" description="Flavin reductase like" evidence="6">
    <location>
        <begin position="2"/>
        <end position="76"/>
    </location>
</feature>
<reference evidence="7 8" key="1">
    <citation type="submission" date="2023-07" db="EMBL/GenBank/DDBJ databases">
        <title>Sorghum-associated microbial communities from plants grown in Nebraska, USA.</title>
        <authorList>
            <person name="Schachtman D."/>
        </authorList>
    </citation>
    <scope>NUCLEOTIDE SEQUENCE [LARGE SCALE GENOMIC DNA]</scope>
    <source>
        <strain evidence="7 8">BE308</strain>
    </source>
</reference>
<dbReference type="Pfam" id="PF01613">
    <property type="entry name" value="Flavin_Reduct"/>
    <property type="match status" value="1"/>
</dbReference>
<comment type="caution">
    <text evidence="7">The sequence shown here is derived from an EMBL/GenBank/DDBJ whole genome shotgun (WGS) entry which is preliminary data.</text>
</comment>
<dbReference type="EMBL" id="JAVDXO010000008">
    <property type="protein sequence ID" value="MDR7307864.1"/>
    <property type="molecule type" value="Genomic_DNA"/>
</dbReference>
<dbReference type="PANTHER" id="PTHR33798">
    <property type="entry name" value="FLAVOPROTEIN OXYGENASE"/>
    <property type="match status" value="1"/>
</dbReference>
<evidence type="ECO:0000256" key="5">
    <source>
        <dbReference type="SAM" id="MobiDB-lite"/>
    </source>
</evidence>
<evidence type="ECO:0000313" key="7">
    <source>
        <dbReference type="EMBL" id="MDR7307864.1"/>
    </source>
</evidence>
<evidence type="ECO:0000256" key="2">
    <source>
        <dbReference type="ARBA" id="ARBA00022630"/>
    </source>
</evidence>
<dbReference type="InterPro" id="IPR002563">
    <property type="entry name" value="Flavin_Rdtase-like_dom"/>
</dbReference>
<protein>
    <recommendedName>
        <fullName evidence="6">Flavin reductase like domain-containing protein</fullName>
    </recommendedName>
</protein>
<evidence type="ECO:0000313" key="8">
    <source>
        <dbReference type="Proteomes" id="UP001268089"/>
    </source>
</evidence>
<evidence type="ECO:0000256" key="1">
    <source>
        <dbReference type="ARBA" id="ARBA00001917"/>
    </source>
</evidence>
<gene>
    <name evidence="7" type="ORF">J2X15_003169</name>
</gene>
<organism evidence="7 8">
    <name type="scientific">Rhodoferax saidenbachensis</name>
    <dbReference type="NCBI Taxonomy" id="1484693"/>
    <lineage>
        <taxon>Bacteria</taxon>
        <taxon>Pseudomonadati</taxon>
        <taxon>Pseudomonadota</taxon>
        <taxon>Betaproteobacteria</taxon>
        <taxon>Burkholderiales</taxon>
        <taxon>Comamonadaceae</taxon>
        <taxon>Rhodoferax</taxon>
    </lineage>
</organism>
<keyword evidence="8" id="KW-1185">Reference proteome</keyword>
<dbReference type="SUPFAM" id="SSF50475">
    <property type="entry name" value="FMN-binding split barrel"/>
    <property type="match status" value="1"/>
</dbReference>
<comment type="similarity">
    <text evidence="4">Belongs to the flavoredoxin family.</text>
</comment>
<evidence type="ECO:0000256" key="4">
    <source>
        <dbReference type="ARBA" id="ARBA00038054"/>
    </source>
</evidence>
<dbReference type="InterPro" id="IPR012349">
    <property type="entry name" value="Split_barrel_FMN-bd"/>
</dbReference>
<dbReference type="PANTHER" id="PTHR33798:SF5">
    <property type="entry name" value="FLAVIN REDUCTASE LIKE DOMAIN-CONTAINING PROTEIN"/>
    <property type="match status" value="1"/>
</dbReference>
<sequence>MMVSINRLNDGHLKDTAANIVRTKEFVVHMTDEAMAEQMHRCGERLPAHQSELENVGLHTRPSRAVAPLCIAEAPTRPRSRPSTNSEKGGGKLGIIENNSYLNSYHVLACCCPLPPATLAPDPGGTGCADAR</sequence>
<evidence type="ECO:0000256" key="3">
    <source>
        <dbReference type="ARBA" id="ARBA00022643"/>
    </source>
</evidence>
<evidence type="ECO:0000259" key="6">
    <source>
        <dbReference type="Pfam" id="PF01613"/>
    </source>
</evidence>
<dbReference type="Gene3D" id="2.30.110.10">
    <property type="entry name" value="Electron Transport, Fmn-binding Protein, Chain A"/>
    <property type="match status" value="1"/>
</dbReference>
<name>A0ABU1ZQM2_9BURK</name>